<dbReference type="RefSeq" id="WP_165110401.1">
    <property type="nucleotide sequence ID" value="NZ_JAALAA010000005.1"/>
</dbReference>
<dbReference type="AlphaFoldDB" id="A0A6M1R1U4"/>
<organism evidence="2 3">
    <name type="scientific">Nocardioides turkmenicus</name>
    <dbReference type="NCBI Taxonomy" id="2711220"/>
    <lineage>
        <taxon>Bacteria</taxon>
        <taxon>Bacillati</taxon>
        <taxon>Actinomycetota</taxon>
        <taxon>Actinomycetes</taxon>
        <taxon>Propionibacteriales</taxon>
        <taxon>Nocardioidaceae</taxon>
        <taxon>Nocardioides</taxon>
    </lineage>
</organism>
<comment type="caution">
    <text evidence="2">The sequence shown here is derived from an EMBL/GenBank/DDBJ whole genome shotgun (WGS) entry which is preliminary data.</text>
</comment>
<evidence type="ECO:0000313" key="2">
    <source>
        <dbReference type="EMBL" id="NGN92651.1"/>
    </source>
</evidence>
<dbReference type="EMBL" id="JAALAA010000005">
    <property type="protein sequence ID" value="NGN92651.1"/>
    <property type="molecule type" value="Genomic_DNA"/>
</dbReference>
<feature type="region of interest" description="Disordered" evidence="1">
    <location>
        <begin position="372"/>
        <end position="395"/>
    </location>
</feature>
<dbReference type="Gene3D" id="3.30.1120.70">
    <property type="match status" value="1"/>
</dbReference>
<proteinExistence type="predicted"/>
<reference evidence="2 3" key="1">
    <citation type="submission" date="2020-02" db="EMBL/GenBank/DDBJ databases">
        <title>Whole-genome analyses of novel actinobacteria.</title>
        <authorList>
            <person name="Sahin N."/>
        </authorList>
    </citation>
    <scope>NUCLEOTIDE SEQUENCE [LARGE SCALE GENOMIC DNA]</scope>
    <source>
        <strain evidence="2 3">KC13</strain>
    </source>
</reference>
<evidence type="ECO:0000313" key="3">
    <source>
        <dbReference type="Proteomes" id="UP000483261"/>
    </source>
</evidence>
<name>A0A6M1R1U4_9ACTN</name>
<feature type="compositionally biased region" description="Low complexity" evidence="1">
    <location>
        <begin position="386"/>
        <end position="395"/>
    </location>
</feature>
<accession>A0A6M1R1U4</accession>
<sequence length="395" mass="43728">MRRISDRLAAGKAIQLAAASTALESAQFAAIGPESIPASFFGLSAYSDPVAVEAPVSRRSALQVPAIKRARDLVPGTLGTLPVDLYGPQNTLSYSELLAQPERNTPRSVTMAKTYEDLWFEGVAWWYITEFGWHGYPTKVRRLEPRTVDVRIDGKVYVTQDGNQGMTWEYAPDARLIRFDSPTEAVLTAGARAIRASLTLDAAALRYADGSPMADYFEPSDGYDPDQDEVDAALDQWLAARHQRSTGYVPAGFDYHLNPFDAQKLQLAEARQHAVLELSRVTGVDPEDLAVSTTSRTYQNSQDRYQARIKDTLRPFMVAVEERLSMNDVCPRGYDARTRVAELLRADDKTRFESYKLGLEVGAIGQDEIRDLEHKAPLTQPPALPAPSSEEAQDA</sequence>
<protein>
    <submittedName>
        <fullName evidence="2">Phage portal protein</fullName>
    </submittedName>
</protein>
<dbReference type="Gene3D" id="3.40.140.120">
    <property type="match status" value="1"/>
</dbReference>
<dbReference type="InterPro" id="IPR006944">
    <property type="entry name" value="Phage/GTA_portal"/>
</dbReference>
<dbReference type="Gene3D" id="1.20.1270.210">
    <property type="match status" value="1"/>
</dbReference>
<dbReference type="Proteomes" id="UP000483261">
    <property type="component" value="Unassembled WGS sequence"/>
</dbReference>
<evidence type="ECO:0000256" key="1">
    <source>
        <dbReference type="SAM" id="MobiDB-lite"/>
    </source>
</evidence>
<gene>
    <name evidence="2" type="ORF">G5C66_07860</name>
</gene>
<keyword evidence="3" id="KW-1185">Reference proteome</keyword>
<dbReference type="Pfam" id="PF04860">
    <property type="entry name" value="Phage_portal"/>
    <property type="match status" value="1"/>
</dbReference>